<evidence type="ECO:0000256" key="1">
    <source>
        <dbReference type="SAM" id="SignalP"/>
    </source>
</evidence>
<sequence>MVRSDFFVLSAFAVVVAILPRECSCLPVQRGVPPHSPFVLSAQPRRRAAWRLPYSVARLPIPSDFRTSGGCRCAVGDMGRVFSSAARVQLSSPAWLLPVICGQQALIKVTLIKSIRHPLILKVAAANLSGILVIFLDEVSVQ</sequence>
<reference evidence="3" key="2">
    <citation type="submission" date="2025-08" db="UniProtKB">
        <authorList>
            <consortium name="RefSeq"/>
        </authorList>
    </citation>
    <scope>IDENTIFICATION</scope>
    <source>
        <tissue evidence="3">Leaf</tissue>
    </source>
</reference>
<name>A0A6P5EHM7_ANACO</name>
<proteinExistence type="predicted"/>
<dbReference type="GeneID" id="109706455"/>
<evidence type="ECO:0000313" key="2">
    <source>
        <dbReference type="Proteomes" id="UP000515123"/>
    </source>
</evidence>
<dbReference type="Proteomes" id="UP000515123">
    <property type="component" value="Linkage group 1"/>
</dbReference>
<feature type="chain" id="PRO_5028415397" evidence="1">
    <location>
        <begin position="26"/>
        <end position="142"/>
    </location>
</feature>
<protein>
    <submittedName>
        <fullName evidence="3">Uncharacterized protein LOC109706455 isoform X1</fullName>
    </submittedName>
</protein>
<dbReference type="RefSeq" id="XP_020082862.1">
    <property type="nucleotide sequence ID" value="XM_020227273.1"/>
</dbReference>
<feature type="signal peptide" evidence="1">
    <location>
        <begin position="1"/>
        <end position="25"/>
    </location>
</feature>
<gene>
    <name evidence="3" type="primary">LOC109706455</name>
</gene>
<accession>A0A6P5EHM7</accession>
<keyword evidence="2" id="KW-1185">Reference proteome</keyword>
<dbReference type="AlphaFoldDB" id="A0A6P5EHM7"/>
<keyword evidence="1" id="KW-0732">Signal</keyword>
<reference evidence="2" key="1">
    <citation type="journal article" date="2015" name="Nat. Genet.">
        <title>The pineapple genome and the evolution of CAM photosynthesis.</title>
        <authorList>
            <person name="Ming R."/>
            <person name="VanBuren R."/>
            <person name="Wai C.M."/>
            <person name="Tang H."/>
            <person name="Schatz M.C."/>
            <person name="Bowers J.E."/>
            <person name="Lyons E."/>
            <person name="Wang M.L."/>
            <person name="Chen J."/>
            <person name="Biggers E."/>
            <person name="Zhang J."/>
            <person name="Huang L."/>
            <person name="Zhang L."/>
            <person name="Miao W."/>
            <person name="Zhang J."/>
            <person name="Ye Z."/>
            <person name="Miao C."/>
            <person name="Lin Z."/>
            <person name="Wang H."/>
            <person name="Zhou H."/>
            <person name="Yim W.C."/>
            <person name="Priest H.D."/>
            <person name="Zheng C."/>
            <person name="Woodhouse M."/>
            <person name="Edger P.P."/>
            <person name="Guyot R."/>
            <person name="Guo H.B."/>
            <person name="Guo H."/>
            <person name="Zheng G."/>
            <person name="Singh R."/>
            <person name="Sharma A."/>
            <person name="Min X."/>
            <person name="Zheng Y."/>
            <person name="Lee H."/>
            <person name="Gurtowski J."/>
            <person name="Sedlazeck F.J."/>
            <person name="Harkess A."/>
            <person name="McKain M.R."/>
            <person name="Liao Z."/>
            <person name="Fang J."/>
            <person name="Liu J."/>
            <person name="Zhang X."/>
            <person name="Zhang Q."/>
            <person name="Hu W."/>
            <person name="Qin Y."/>
            <person name="Wang K."/>
            <person name="Chen L.Y."/>
            <person name="Shirley N."/>
            <person name="Lin Y.R."/>
            <person name="Liu L.Y."/>
            <person name="Hernandez A.G."/>
            <person name="Wright C.L."/>
            <person name="Bulone V."/>
            <person name="Tuskan G.A."/>
            <person name="Heath K."/>
            <person name="Zee F."/>
            <person name="Moore P.H."/>
            <person name="Sunkar R."/>
            <person name="Leebens-Mack J.H."/>
            <person name="Mockler T."/>
            <person name="Bennetzen J.L."/>
            <person name="Freeling M."/>
            <person name="Sankoff D."/>
            <person name="Paterson A.H."/>
            <person name="Zhu X."/>
            <person name="Yang X."/>
            <person name="Smith J.A."/>
            <person name="Cushman J.C."/>
            <person name="Paull R.E."/>
            <person name="Yu Q."/>
        </authorList>
    </citation>
    <scope>NUCLEOTIDE SEQUENCE [LARGE SCALE GENOMIC DNA]</scope>
    <source>
        <strain evidence="2">cv. F153</strain>
    </source>
</reference>
<evidence type="ECO:0000313" key="3">
    <source>
        <dbReference type="RefSeq" id="XP_020082862.1"/>
    </source>
</evidence>
<organism evidence="2 3">
    <name type="scientific">Ananas comosus</name>
    <name type="common">Pineapple</name>
    <name type="synonym">Ananas ananas</name>
    <dbReference type="NCBI Taxonomy" id="4615"/>
    <lineage>
        <taxon>Eukaryota</taxon>
        <taxon>Viridiplantae</taxon>
        <taxon>Streptophyta</taxon>
        <taxon>Embryophyta</taxon>
        <taxon>Tracheophyta</taxon>
        <taxon>Spermatophyta</taxon>
        <taxon>Magnoliopsida</taxon>
        <taxon>Liliopsida</taxon>
        <taxon>Poales</taxon>
        <taxon>Bromeliaceae</taxon>
        <taxon>Bromelioideae</taxon>
        <taxon>Ananas</taxon>
    </lineage>
</organism>